<reference evidence="8" key="1">
    <citation type="journal article" date="2016" name="Nature">
        <title>The genome of the seagrass Zostera marina reveals angiosperm adaptation to the sea.</title>
        <authorList>
            <person name="Olsen J.L."/>
            <person name="Rouze P."/>
            <person name="Verhelst B."/>
            <person name="Lin Y.-C."/>
            <person name="Bayer T."/>
            <person name="Collen J."/>
            <person name="Dattolo E."/>
            <person name="De Paoli E."/>
            <person name="Dittami S."/>
            <person name="Maumus F."/>
            <person name="Michel G."/>
            <person name="Kersting A."/>
            <person name="Lauritano C."/>
            <person name="Lohaus R."/>
            <person name="Toepel M."/>
            <person name="Tonon T."/>
            <person name="Vanneste K."/>
            <person name="Amirebrahimi M."/>
            <person name="Brakel J."/>
            <person name="Bostroem C."/>
            <person name="Chovatia M."/>
            <person name="Grimwood J."/>
            <person name="Jenkins J.W."/>
            <person name="Jueterbock A."/>
            <person name="Mraz A."/>
            <person name="Stam W.T."/>
            <person name="Tice H."/>
            <person name="Bornberg-Bauer E."/>
            <person name="Green P.J."/>
            <person name="Pearson G.A."/>
            <person name="Procaccini G."/>
            <person name="Duarte C.M."/>
            <person name="Schmutz J."/>
            <person name="Reusch T.B.H."/>
            <person name="Van de Peer Y."/>
        </authorList>
    </citation>
    <scope>NUCLEOTIDE SEQUENCE [LARGE SCALE GENOMIC DNA]</scope>
    <source>
        <strain evidence="8">cv. Finnish</strain>
    </source>
</reference>
<dbReference type="AlphaFoldDB" id="A0A0K9PKE0"/>
<feature type="transmembrane region" description="Helical" evidence="6">
    <location>
        <begin position="94"/>
        <end position="113"/>
    </location>
</feature>
<gene>
    <name evidence="7" type="ORF">ZOSMA_20G00040</name>
</gene>
<proteinExistence type="inferred from homology"/>
<dbReference type="OrthoDB" id="1641903at2759"/>
<dbReference type="InterPro" id="IPR006043">
    <property type="entry name" value="NCS2"/>
</dbReference>
<dbReference type="NCBIfam" id="NF037981">
    <property type="entry name" value="NCS2_1"/>
    <property type="match status" value="1"/>
</dbReference>
<dbReference type="EMBL" id="LFYR01000757">
    <property type="protein sequence ID" value="KMZ69528.1"/>
    <property type="molecule type" value="Genomic_DNA"/>
</dbReference>
<evidence type="ECO:0000313" key="8">
    <source>
        <dbReference type="Proteomes" id="UP000036987"/>
    </source>
</evidence>
<feature type="transmembrane region" description="Helical" evidence="6">
    <location>
        <begin position="201"/>
        <end position="220"/>
    </location>
</feature>
<feature type="transmembrane region" description="Helical" evidence="6">
    <location>
        <begin position="435"/>
        <end position="451"/>
    </location>
</feature>
<keyword evidence="3 6" id="KW-0812">Transmembrane</keyword>
<feature type="transmembrane region" description="Helical" evidence="6">
    <location>
        <begin position="39"/>
        <end position="58"/>
    </location>
</feature>
<comment type="subcellular location">
    <subcellularLocation>
        <location evidence="1">Membrane</location>
        <topology evidence="1">Multi-pass membrane protein</topology>
    </subcellularLocation>
</comment>
<evidence type="ECO:0000256" key="3">
    <source>
        <dbReference type="ARBA" id="ARBA00022692"/>
    </source>
</evidence>
<dbReference type="OMA" id="YNLNKYF"/>
<keyword evidence="8" id="KW-1185">Reference proteome</keyword>
<feature type="transmembrane region" description="Helical" evidence="6">
    <location>
        <begin position="473"/>
        <end position="492"/>
    </location>
</feature>
<evidence type="ECO:0000256" key="2">
    <source>
        <dbReference type="ARBA" id="ARBA00008821"/>
    </source>
</evidence>
<feature type="transmembrane region" description="Helical" evidence="6">
    <location>
        <begin position="403"/>
        <end position="423"/>
    </location>
</feature>
<evidence type="ECO:0000313" key="7">
    <source>
        <dbReference type="EMBL" id="KMZ69528.1"/>
    </source>
</evidence>
<protein>
    <submittedName>
        <fullName evidence="7">Nucleobase ascorbate transporter</fullName>
    </submittedName>
</protein>
<feature type="transmembrane region" description="Helical" evidence="6">
    <location>
        <begin position="375"/>
        <end position="397"/>
    </location>
</feature>
<accession>A0A0K9PKE0</accession>
<sequence>MASSKEGDFEPFPVKEQFPGVDYCIRSPPPWPEALLLGFQHYIVMLGTTVFIPTILVHKMGGGDEEKARMIQTLLFVSGINTLLQVFFGTRLPVIVGGSHTFVLPTISIILCGRYSYIINPHERFIITMRGIQGALIIASFLQMLLGFFGIWRIAIRFLSPLAAVPLVSLVGLGLYFLGFPGVIKPNTYSSSSTMHLVARCIEVGLPELILLVILSQFIPHVSSQRFSLTRFSVLISIAIIWVYAEILTVAGAYKNRSHNTQYRCRADRSGLIGASPWIRVPYPFQWGHPMFEASDIFVMMAASLVALIESTATFKAVQRYSGATPVPPSIISRGAGWLGVSLLLDGMFGTANGSTASVENAGLLAMNRIGSRRVIKISAGFMIFFSIMGKFGALFASIPMPIFAAIYCILFAYTASAGLGFLQFCNINSYRTKFILGFSFFMGLSIPQYFREYDSLTRHGPVHTRARWFNDIINVIFSSSATVGVFVAFFLDTTISHGIDKDVRRRDRGWHWWEKFRHYPTDSRSEEFYSLPYNLNKFFPST</sequence>
<keyword evidence="4 6" id="KW-1133">Transmembrane helix</keyword>
<dbReference type="GO" id="GO:0016020">
    <property type="term" value="C:membrane"/>
    <property type="evidence" value="ECO:0007669"/>
    <property type="project" value="UniProtKB-SubCell"/>
</dbReference>
<dbReference type="Proteomes" id="UP000036987">
    <property type="component" value="Unassembled WGS sequence"/>
</dbReference>
<evidence type="ECO:0000256" key="1">
    <source>
        <dbReference type="ARBA" id="ARBA00004141"/>
    </source>
</evidence>
<organism evidence="7 8">
    <name type="scientific">Zostera marina</name>
    <name type="common">Eelgrass</name>
    <dbReference type="NCBI Taxonomy" id="29655"/>
    <lineage>
        <taxon>Eukaryota</taxon>
        <taxon>Viridiplantae</taxon>
        <taxon>Streptophyta</taxon>
        <taxon>Embryophyta</taxon>
        <taxon>Tracheophyta</taxon>
        <taxon>Spermatophyta</taxon>
        <taxon>Magnoliopsida</taxon>
        <taxon>Liliopsida</taxon>
        <taxon>Zosteraceae</taxon>
        <taxon>Zostera</taxon>
    </lineage>
</organism>
<evidence type="ECO:0000256" key="6">
    <source>
        <dbReference type="SAM" id="Phobius"/>
    </source>
</evidence>
<dbReference type="GO" id="GO:0022857">
    <property type="term" value="F:transmembrane transporter activity"/>
    <property type="evidence" value="ECO:0007669"/>
    <property type="project" value="InterPro"/>
</dbReference>
<feature type="transmembrane region" description="Helical" evidence="6">
    <location>
        <begin position="134"/>
        <end position="152"/>
    </location>
</feature>
<dbReference type="Pfam" id="PF00860">
    <property type="entry name" value="Xan_ur_permease"/>
    <property type="match status" value="1"/>
</dbReference>
<dbReference type="STRING" id="29655.A0A0K9PKE0"/>
<dbReference type="PANTHER" id="PTHR11119">
    <property type="entry name" value="XANTHINE-URACIL / VITAMIN C PERMEASE FAMILY MEMBER"/>
    <property type="match status" value="1"/>
</dbReference>
<feature type="transmembrane region" description="Helical" evidence="6">
    <location>
        <begin position="232"/>
        <end position="254"/>
    </location>
</feature>
<feature type="transmembrane region" description="Helical" evidence="6">
    <location>
        <begin position="158"/>
        <end position="180"/>
    </location>
</feature>
<comment type="similarity">
    <text evidence="2">Belongs to the nucleobase:cation symporter-2 (NCS2) (TC 2.A.40) family.</text>
</comment>
<evidence type="ECO:0000256" key="4">
    <source>
        <dbReference type="ARBA" id="ARBA00022989"/>
    </source>
</evidence>
<keyword evidence="5 6" id="KW-0472">Membrane</keyword>
<evidence type="ECO:0000256" key="5">
    <source>
        <dbReference type="ARBA" id="ARBA00023136"/>
    </source>
</evidence>
<feature type="transmembrane region" description="Helical" evidence="6">
    <location>
        <begin position="70"/>
        <end position="88"/>
    </location>
</feature>
<comment type="caution">
    <text evidence="7">The sequence shown here is derived from an EMBL/GenBank/DDBJ whole genome shotgun (WGS) entry which is preliminary data.</text>
</comment>
<name>A0A0K9PKE0_ZOSMR</name>